<proteinExistence type="predicted"/>
<gene>
    <name evidence="2" type="ORF">Tsubulata_039458</name>
</gene>
<evidence type="ECO:0008006" key="4">
    <source>
        <dbReference type="Google" id="ProtNLM"/>
    </source>
</evidence>
<feature type="compositionally biased region" description="Low complexity" evidence="1">
    <location>
        <begin position="186"/>
        <end position="196"/>
    </location>
</feature>
<evidence type="ECO:0000313" key="3">
    <source>
        <dbReference type="Proteomes" id="UP001141552"/>
    </source>
</evidence>
<reference evidence="2" key="1">
    <citation type="submission" date="2022-02" db="EMBL/GenBank/DDBJ databases">
        <authorList>
            <person name="Henning P.M."/>
            <person name="McCubbin A.G."/>
            <person name="Shore J.S."/>
        </authorList>
    </citation>
    <scope>NUCLEOTIDE SEQUENCE</scope>
    <source>
        <strain evidence="2">F60SS</strain>
        <tissue evidence="2">Leaves</tissue>
    </source>
</reference>
<organism evidence="2 3">
    <name type="scientific">Turnera subulata</name>
    <dbReference type="NCBI Taxonomy" id="218843"/>
    <lineage>
        <taxon>Eukaryota</taxon>
        <taxon>Viridiplantae</taxon>
        <taxon>Streptophyta</taxon>
        <taxon>Embryophyta</taxon>
        <taxon>Tracheophyta</taxon>
        <taxon>Spermatophyta</taxon>
        <taxon>Magnoliopsida</taxon>
        <taxon>eudicotyledons</taxon>
        <taxon>Gunneridae</taxon>
        <taxon>Pentapetalae</taxon>
        <taxon>rosids</taxon>
        <taxon>fabids</taxon>
        <taxon>Malpighiales</taxon>
        <taxon>Passifloraceae</taxon>
        <taxon>Turnera</taxon>
    </lineage>
</organism>
<comment type="caution">
    <text evidence="2">The sequence shown here is derived from an EMBL/GenBank/DDBJ whole genome shotgun (WGS) entry which is preliminary data.</text>
</comment>
<reference evidence="2" key="2">
    <citation type="journal article" date="2023" name="Plants (Basel)">
        <title>Annotation of the Turnera subulata (Passifloraceae) Draft Genome Reveals the S-Locus Evolved after the Divergence of Turneroideae from Passifloroideae in a Stepwise Manner.</title>
        <authorList>
            <person name="Henning P.M."/>
            <person name="Roalson E.H."/>
            <person name="Mir W."/>
            <person name="McCubbin A.G."/>
            <person name="Shore J.S."/>
        </authorList>
    </citation>
    <scope>NUCLEOTIDE SEQUENCE</scope>
    <source>
        <strain evidence="2">F60SS</strain>
    </source>
</reference>
<dbReference type="EMBL" id="JAKUCV010004136">
    <property type="protein sequence ID" value="KAJ4836398.1"/>
    <property type="molecule type" value="Genomic_DNA"/>
</dbReference>
<evidence type="ECO:0000256" key="1">
    <source>
        <dbReference type="SAM" id="MobiDB-lite"/>
    </source>
</evidence>
<dbReference type="AlphaFoldDB" id="A0A9Q0JCF3"/>
<protein>
    <recommendedName>
        <fullName evidence="4">DUF4283 domain-containing protein</fullName>
    </recommendedName>
</protein>
<name>A0A9Q0JCF3_9ROSI</name>
<dbReference type="Proteomes" id="UP001141552">
    <property type="component" value="Unassembled WGS sequence"/>
</dbReference>
<feature type="region of interest" description="Disordered" evidence="1">
    <location>
        <begin position="186"/>
        <end position="220"/>
    </location>
</feature>
<dbReference type="PANTHER" id="PTHR34427:SF5">
    <property type="entry name" value="DUF4283 DOMAIN-CONTAINING PROTEIN"/>
    <property type="match status" value="1"/>
</dbReference>
<evidence type="ECO:0000313" key="2">
    <source>
        <dbReference type="EMBL" id="KAJ4836398.1"/>
    </source>
</evidence>
<keyword evidence="3" id="KW-1185">Reference proteome</keyword>
<dbReference type="PANTHER" id="PTHR34427">
    <property type="entry name" value="DUF4283 DOMAIN PROTEIN"/>
    <property type="match status" value="1"/>
</dbReference>
<dbReference type="OrthoDB" id="1749483at2759"/>
<sequence length="220" mass="24285">MSEGCSFRKIVGLVSSSLKQEVEIKFLGGFYVILKLSSREAMLECLNSCEFRKRGYFDLLKEWELEDCASHRLGWINIHGVPPAAWCSDFFSQVAIRFGQFIRCHNELESSSDLSMARVLVLTTYKNPLSRSFEVAVGSKIFNAFAVDAPVTGSLDFEIHTGVRMCSNQTLGYELHSKDGSWACSSVGHSSKSMKSGAEKSSKLVKSGAEMAGDRSPGKK</sequence>
<accession>A0A9Q0JCF3</accession>